<comment type="caution">
    <text evidence="3">The sequence shown here is derived from an EMBL/GenBank/DDBJ whole genome shotgun (WGS) entry which is preliminary data.</text>
</comment>
<keyword evidence="3" id="KW-0436">Ligase</keyword>
<keyword evidence="1" id="KW-0175">Coiled coil</keyword>
<reference evidence="3 4" key="1">
    <citation type="journal article" date="2024" name="Proc. Natl. Acad. Sci. U.S.A.">
        <title>The genetic regulatory architecture and epigenomic basis for age-related changes in rattlesnake venom.</title>
        <authorList>
            <person name="Hogan M.P."/>
            <person name="Holding M.L."/>
            <person name="Nystrom G.S."/>
            <person name="Colston T.J."/>
            <person name="Bartlett D.A."/>
            <person name="Mason A.J."/>
            <person name="Ellsworth S.A."/>
            <person name="Rautsaw R.M."/>
            <person name="Lawrence K.C."/>
            <person name="Strickland J.L."/>
            <person name="He B."/>
            <person name="Fraser P."/>
            <person name="Margres M.J."/>
            <person name="Gilbert D.M."/>
            <person name="Gibbs H.L."/>
            <person name="Parkinson C.L."/>
            <person name="Rokyta D.R."/>
        </authorList>
    </citation>
    <scope>NUCLEOTIDE SEQUENCE [LARGE SCALE GENOMIC DNA]</scope>
    <source>
        <strain evidence="3">DRR0105</strain>
    </source>
</reference>
<dbReference type="PANTHER" id="PTHR35450:SF2">
    <property type="entry name" value="REVERSE TRANSCRIPTASE DOMAIN-CONTAINING PROTEIN"/>
    <property type="match status" value="1"/>
</dbReference>
<dbReference type="PANTHER" id="PTHR35450">
    <property type="entry name" value="REVERSE TRANSCRIPTASE DOMAIN-CONTAINING PROTEIN"/>
    <property type="match status" value="1"/>
</dbReference>
<protein>
    <submittedName>
        <fullName evidence="3">Lig1: DNA ligase 1</fullName>
    </submittedName>
</protein>
<dbReference type="Proteomes" id="UP001474421">
    <property type="component" value="Unassembled WGS sequence"/>
</dbReference>
<sequence length="364" mass="43038">MLKEKIENHIKENTERKRLPAIHEVHSKQVKDLLNAYLKEGKLKNEKLKNSLYKKDNLEEKIITETMEKLKQRVIATAKKIERYEGRIKQYRENVQFRRNQHLFYRSLDENQVQTTVLPCKEKTLNFWKELWENPVEHNKTASWIKDIQKQATRNKMENIIITTNMVAKLVKKVKNWSAPGLDELHGYRLKHLTSLHHRMATQFDEMLQNATSEELLTAGRTYLIMKDPEKSTEPSNYRLIACLPTMFKHFTRILANSVFNHLMENSLYPVEQKGNYKKSRGTKDQLLTDKMVLKNAKRWKTNLNMAWIDYKKAFDSLPHSWINACLENFGISKNICTFLKANMQKWKTVLTANGENFGEINIR</sequence>
<evidence type="ECO:0000259" key="2">
    <source>
        <dbReference type="Pfam" id="PF00078"/>
    </source>
</evidence>
<proteinExistence type="predicted"/>
<name>A0AAW1B1H5_CROAD</name>
<organism evidence="3 4">
    <name type="scientific">Crotalus adamanteus</name>
    <name type="common">Eastern diamondback rattlesnake</name>
    <dbReference type="NCBI Taxonomy" id="8729"/>
    <lineage>
        <taxon>Eukaryota</taxon>
        <taxon>Metazoa</taxon>
        <taxon>Chordata</taxon>
        <taxon>Craniata</taxon>
        <taxon>Vertebrata</taxon>
        <taxon>Euteleostomi</taxon>
        <taxon>Lepidosauria</taxon>
        <taxon>Squamata</taxon>
        <taxon>Bifurcata</taxon>
        <taxon>Unidentata</taxon>
        <taxon>Episquamata</taxon>
        <taxon>Toxicofera</taxon>
        <taxon>Serpentes</taxon>
        <taxon>Colubroidea</taxon>
        <taxon>Viperidae</taxon>
        <taxon>Crotalinae</taxon>
        <taxon>Crotalus</taxon>
    </lineage>
</organism>
<keyword evidence="4" id="KW-1185">Reference proteome</keyword>
<dbReference type="AlphaFoldDB" id="A0AAW1B1H5"/>
<dbReference type="GO" id="GO:0016874">
    <property type="term" value="F:ligase activity"/>
    <property type="evidence" value="ECO:0007669"/>
    <property type="project" value="UniProtKB-KW"/>
</dbReference>
<dbReference type="InterPro" id="IPR000477">
    <property type="entry name" value="RT_dom"/>
</dbReference>
<evidence type="ECO:0000313" key="4">
    <source>
        <dbReference type="Proteomes" id="UP001474421"/>
    </source>
</evidence>
<dbReference type="EMBL" id="JAOTOJ010000009">
    <property type="protein sequence ID" value="KAK9395673.1"/>
    <property type="molecule type" value="Genomic_DNA"/>
</dbReference>
<accession>A0AAW1B1H5</accession>
<feature type="domain" description="Reverse transcriptase" evidence="2">
    <location>
        <begin position="232"/>
        <end position="359"/>
    </location>
</feature>
<feature type="coiled-coil region" evidence="1">
    <location>
        <begin position="67"/>
        <end position="101"/>
    </location>
</feature>
<evidence type="ECO:0000256" key="1">
    <source>
        <dbReference type="SAM" id="Coils"/>
    </source>
</evidence>
<dbReference type="Pfam" id="PF00078">
    <property type="entry name" value="RVT_1"/>
    <property type="match status" value="1"/>
</dbReference>
<gene>
    <name evidence="3" type="ORF">NXF25_019034</name>
</gene>
<evidence type="ECO:0000313" key="3">
    <source>
        <dbReference type="EMBL" id="KAK9395673.1"/>
    </source>
</evidence>